<keyword evidence="11" id="KW-1185">Reference proteome</keyword>
<evidence type="ECO:0000256" key="5">
    <source>
        <dbReference type="ARBA" id="ARBA00023002"/>
    </source>
</evidence>
<dbReference type="Proteomes" id="UP001623661">
    <property type="component" value="Unassembled WGS sequence"/>
</dbReference>
<dbReference type="HAMAP" id="MF_00966">
    <property type="entry name" value="G6PD"/>
    <property type="match status" value="1"/>
</dbReference>
<comment type="similarity">
    <text evidence="2 7">Belongs to the glucose-6-phosphate dehydrogenase family.</text>
</comment>
<comment type="caution">
    <text evidence="7">Lacks conserved residue(s) required for the propagation of feature annotation.</text>
</comment>
<dbReference type="PRINTS" id="PR00079">
    <property type="entry name" value="G6PDHDRGNASE"/>
</dbReference>
<feature type="binding site" evidence="7">
    <location>
        <position position="349"/>
    </location>
    <ligand>
        <name>substrate</name>
    </ligand>
</feature>
<proteinExistence type="inferred from homology"/>
<feature type="binding site" evidence="7">
    <location>
        <position position="186"/>
    </location>
    <ligand>
        <name>substrate</name>
    </ligand>
</feature>
<dbReference type="PIRSF" id="PIRSF000110">
    <property type="entry name" value="G6PD"/>
    <property type="match status" value="1"/>
</dbReference>
<feature type="binding site" evidence="7">
    <location>
        <begin position="88"/>
        <end position="89"/>
    </location>
    <ligand>
        <name>NADP(+)</name>
        <dbReference type="ChEBI" id="CHEBI:58349"/>
    </ligand>
</feature>
<accession>A0ABW8TSK6</accession>
<dbReference type="PROSITE" id="PS00069">
    <property type="entry name" value="G6P_DEHYDROGENASE"/>
    <property type="match status" value="1"/>
</dbReference>
<protein>
    <recommendedName>
        <fullName evidence="7">Glucose-6-phosphate 1-dehydrogenase</fullName>
        <shortName evidence="7">G6PD</shortName>
        <ecNumber evidence="7">1.1.1.49</ecNumber>
    </recommendedName>
</protein>
<dbReference type="Pfam" id="PF00479">
    <property type="entry name" value="G6PD_N"/>
    <property type="match status" value="1"/>
</dbReference>
<feature type="binding site" evidence="7">
    <location>
        <position position="239"/>
    </location>
    <ligand>
        <name>substrate</name>
    </ligand>
</feature>
<name>A0ABW8TSK6_9CLOT</name>
<feature type="domain" description="Glucose-6-phosphate dehydrogenase NAD-binding" evidence="8">
    <location>
        <begin position="8"/>
        <end position="191"/>
    </location>
</feature>
<dbReference type="Gene3D" id="3.40.50.720">
    <property type="entry name" value="NAD(P)-binding Rossmann-like Domain"/>
    <property type="match status" value="1"/>
</dbReference>
<keyword evidence="4 7" id="KW-0521">NADP</keyword>
<comment type="caution">
    <text evidence="10">The sequence shown here is derived from an EMBL/GenBank/DDBJ whole genome shotgun (WGS) entry which is preliminary data.</text>
</comment>
<dbReference type="EC" id="1.1.1.49" evidence="7"/>
<dbReference type="PANTHER" id="PTHR23429:SF0">
    <property type="entry name" value="GLUCOSE-6-PHOSPHATE 1-DEHYDROGENASE"/>
    <property type="match status" value="1"/>
</dbReference>
<dbReference type="NCBIfam" id="TIGR00871">
    <property type="entry name" value="zwf"/>
    <property type="match status" value="1"/>
</dbReference>
<evidence type="ECO:0000256" key="2">
    <source>
        <dbReference type="ARBA" id="ARBA00009975"/>
    </source>
</evidence>
<evidence type="ECO:0000259" key="9">
    <source>
        <dbReference type="Pfam" id="PF02781"/>
    </source>
</evidence>
<comment type="catalytic activity">
    <reaction evidence="7">
        <text>D-glucose 6-phosphate + NADP(+) = 6-phospho-D-glucono-1,5-lactone + NADPH + H(+)</text>
        <dbReference type="Rhea" id="RHEA:15841"/>
        <dbReference type="ChEBI" id="CHEBI:15378"/>
        <dbReference type="ChEBI" id="CHEBI:57783"/>
        <dbReference type="ChEBI" id="CHEBI:57955"/>
        <dbReference type="ChEBI" id="CHEBI:58349"/>
        <dbReference type="ChEBI" id="CHEBI:61548"/>
        <dbReference type="EC" id="1.1.1.49"/>
    </reaction>
</comment>
<dbReference type="Pfam" id="PF02781">
    <property type="entry name" value="G6PD_C"/>
    <property type="match status" value="1"/>
</dbReference>
<evidence type="ECO:0000256" key="1">
    <source>
        <dbReference type="ARBA" id="ARBA00004937"/>
    </source>
</evidence>
<feature type="binding site" evidence="7">
    <location>
        <position position="182"/>
    </location>
    <ligand>
        <name>substrate</name>
    </ligand>
</feature>
<keyword evidence="6 7" id="KW-0119">Carbohydrate metabolism</keyword>
<evidence type="ECO:0000313" key="11">
    <source>
        <dbReference type="Proteomes" id="UP001623661"/>
    </source>
</evidence>
<feature type="domain" description="Glucose-6-phosphate dehydrogenase C-terminal" evidence="9">
    <location>
        <begin position="193"/>
        <end position="489"/>
    </location>
</feature>
<gene>
    <name evidence="7 10" type="primary">zwf</name>
    <name evidence="10" type="ORF">ACJDUH_05850</name>
</gene>
<evidence type="ECO:0000256" key="7">
    <source>
        <dbReference type="HAMAP-Rule" id="MF_00966"/>
    </source>
</evidence>
<sequence length="494" mass="57232">MDLSCILVIFGGTGDLTHRKLLPAIYNLTRSKKLPDNFAIVSIGRREIENEAYREEALASIKKFSRFKKIDEDLWNNIAKRLHYKKLEFHDSNGYDELNVFLEGLDKVYNTKGNRIFYLAVSPEYFDTITMQLDAHRLVTNSNSWQRLIIEKPFGRDLASARRLNQTISKVFGEGNTFRIDHYLGKEMIQNLMVLRFANSIFEPLWNNRYIDNIQITSSETVGVENRGGYYDEAGALKDMVQNHMLQLLTLTAMEPPMNLTSDSIRDEKVKVLRSLEDITSDKIKTNIIRAQYGEGFKGKTRLKAYLFEDRVSKVSQTETYVALKLHVENFRWAGVPFYIRTGKRLASKSTEIIVQFKSIPKILYSKEHENLNSNMLVIRVQPTEGIYFKFNTKMPGTENTIIPVQMDFCQSCQFESNTPEAYEKLLFEVMNGDNTLFTSWDEVEYSWKFVDTIADQWKAENNTLPIYSAGSCGPIEANELLKRDNKYWVNLQN</sequence>
<dbReference type="SUPFAM" id="SSF51735">
    <property type="entry name" value="NAD(P)-binding Rossmann-fold domains"/>
    <property type="match status" value="1"/>
</dbReference>
<keyword evidence="5 7" id="KW-0560">Oxidoreductase</keyword>
<feature type="binding site" evidence="7">
    <location>
        <position position="220"/>
    </location>
    <ligand>
        <name>substrate</name>
    </ligand>
</feature>
<dbReference type="InterPro" id="IPR019796">
    <property type="entry name" value="G6P_DH_AS"/>
</dbReference>
<keyword evidence="3 7" id="KW-0313">Glucose metabolism</keyword>
<dbReference type="InterPro" id="IPR022674">
    <property type="entry name" value="G6P_DH_NAD-bd"/>
</dbReference>
<dbReference type="InterPro" id="IPR036291">
    <property type="entry name" value="NAD(P)-bd_dom_sf"/>
</dbReference>
<dbReference type="InterPro" id="IPR022675">
    <property type="entry name" value="G6P_DH_C"/>
</dbReference>
<evidence type="ECO:0000256" key="4">
    <source>
        <dbReference type="ARBA" id="ARBA00022857"/>
    </source>
</evidence>
<dbReference type="EMBL" id="JBJHZY010000001">
    <property type="protein sequence ID" value="MFL0267623.1"/>
    <property type="molecule type" value="Genomic_DNA"/>
</dbReference>
<reference evidence="10 11" key="1">
    <citation type="submission" date="2024-11" db="EMBL/GenBank/DDBJ databases">
        <authorList>
            <person name="Heng Y.C."/>
            <person name="Lim A.C.H."/>
            <person name="Lee J.K.Y."/>
            <person name="Kittelmann S."/>
        </authorList>
    </citation>
    <scope>NUCLEOTIDE SEQUENCE [LARGE SCALE GENOMIC DNA]</scope>
    <source>
        <strain evidence="10 11">WILCCON 0202</strain>
    </source>
</reference>
<evidence type="ECO:0000259" key="8">
    <source>
        <dbReference type="Pfam" id="PF00479"/>
    </source>
</evidence>
<feature type="active site" description="Proton acceptor" evidence="7">
    <location>
        <position position="244"/>
    </location>
</feature>
<evidence type="ECO:0000256" key="3">
    <source>
        <dbReference type="ARBA" id="ARBA00022526"/>
    </source>
</evidence>
<organism evidence="10 11">
    <name type="scientific">Candidatus Clostridium radicumherbarum</name>
    <dbReference type="NCBI Taxonomy" id="3381662"/>
    <lineage>
        <taxon>Bacteria</taxon>
        <taxon>Bacillati</taxon>
        <taxon>Bacillota</taxon>
        <taxon>Clostridia</taxon>
        <taxon>Eubacteriales</taxon>
        <taxon>Clostridiaceae</taxon>
        <taxon>Clostridium</taxon>
    </lineage>
</organism>
<comment type="function">
    <text evidence="7">Catalyzes the oxidation of glucose 6-phosphate to 6-phosphogluconolactone.</text>
</comment>
<evidence type="ECO:0000313" key="10">
    <source>
        <dbReference type="EMBL" id="MFL0267623.1"/>
    </source>
</evidence>
<dbReference type="RefSeq" id="WP_406764221.1">
    <property type="nucleotide sequence ID" value="NZ_JBJHZY010000001.1"/>
</dbReference>
<feature type="binding site" evidence="7">
    <location>
        <position position="152"/>
    </location>
    <ligand>
        <name>NADP(+)</name>
        <dbReference type="ChEBI" id="CHEBI:58349"/>
    </ligand>
</feature>
<feature type="binding site" evidence="7">
    <location>
        <position position="344"/>
    </location>
    <ligand>
        <name>substrate</name>
    </ligand>
</feature>
<dbReference type="Gene3D" id="3.30.360.10">
    <property type="entry name" value="Dihydrodipicolinate Reductase, domain 2"/>
    <property type="match status" value="1"/>
</dbReference>
<dbReference type="PANTHER" id="PTHR23429">
    <property type="entry name" value="GLUCOSE-6-PHOSPHATE 1-DEHYDROGENASE G6PD"/>
    <property type="match status" value="1"/>
</dbReference>
<dbReference type="GO" id="GO:0004345">
    <property type="term" value="F:glucose-6-phosphate dehydrogenase activity"/>
    <property type="evidence" value="ECO:0007669"/>
    <property type="project" value="UniProtKB-EC"/>
</dbReference>
<dbReference type="InterPro" id="IPR001282">
    <property type="entry name" value="G6P_DH"/>
</dbReference>
<evidence type="ECO:0000256" key="6">
    <source>
        <dbReference type="ARBA" id="ARBA00023277"/>
    </source>
</evidence>
<dbReference type="SUPFAM" id="SSF55347">
    <property type="entry name" value="Glyceraldehyde-3-phosphate dehydrogenase-like, C-terminal domain"/>
    <property type="match status" value="1"/>
</dbReference>
<feature type="binding site" evidence="7">
    <location>
        <position position="45"/>
    </location>
    <ligand>
        <name>NADP(+)</name>
        <dbReference type="ChEBI" id="CHEBI:58349"/>
    </ligand>
</feature>
<comment type="pathway">
    <text evidence="1 7">Carbohydrate degradation; pentose phosphate pathway; D-ribulose 5-phosphate from D-glucose 6-phosphate (oxidative stage): step 1/3.</text>
</comment>